<feature type="disulfide bond" evidence="16">
    <location>
        <begin position="134"/>
        <end position="148"/>
    </location>
</feature>
<proteinExistence type="inferred from homology"/>
<dbReference type="EMBL" id="MU250523">
    <property type="protein sequence ID" value="KAG7452972.1"/>
    <property type="molecule type" value="Genomic_DNA"/>
</dbReference>
<evidence type="ECO:0000313" key="20">
    <source>
        <dbReference type="Proteomes" id="UP000812287"/>
    </source>
</evidence>
<keyword evidence="8 15" id="KW-0106">Calcium</keyword>
<feature type="binding site" evidence="15">
    <location>
        <position position="190"/>
    </location>
    <ligand>
        <name>Ca(2+)</name>
        <dbReference type="ChEBI" id="CHEBI:29108"/>
        <label>2</label>
    </ligand>
</feature>
<comment type="similarity">
    <text evidence="3">Belongs to the glycosyl hydrolase 13 family.</text>
</comment>
<comment type="catalytic activity">
    <reaction evidence="1">
        <text>Endohydrolysis of (1-&gt;4)-alpha-D-glucosidic linkages in polysaccharides containing three or more (1-&gt;4)-alpha-linked D-glucose units.</text>
        <dbReference type="EC" id="3.2.1.1"/>
    </reaction>
</comment>
<dbReference type="InterPro" id="IPR017853">
    <property type="entry name" value="GH"/>
</dbReference>
<keyword evidence="9 16" id="KW-1015">Disulfide bond</keyword>
<evidence type="ECO:0000256" key="9">
    <source>
        <dbReference type="ARBA" id="ARBA00023157"/>
    </source>
</evidence>
<gene>
    <name evidence="19" type="ORF">BT62DRAFT_977471</name>
</gene>
<dbReference type="Gene3D" id="3.20.20.80">
    <property type="entry name" value="Glycosidases"/>
    <property type="match status" value="1"/>
</dbReference>
<feature type="site" description="Transition state stabilizer" evidence="14">
    <location>
        <position position="282"/>
    </location>
</feature>
<keyword evidence="12" id="KW-0326">Glycosidase</keyword>
<dbReference type="PIRSF" id="PIRSF001024">
    <property type="entry name" value="Alph-amyl_fung"/>
    <property type="match status" value="1"/>
</dbReference>
<dbReference type="GO" id="GO:0004556">
    <property type="term" value="F:alpha-amylase activity"/>
    <property type="evidence" value="ECO:0007669"/>
    <property type="project" value="UniProtKB-EC"/>
</dbReference>
<protein>
    <recommendedName>
        <fullName evidence="4">alpha-amylase</fullName>
        <ecNumber evidence="4">3.2.1.1</ecNumber>
    </recommendedName>
</protein>
<keyword evidence="7 19" id="KW-0378">Hydrolase</keyword>
<dbReference type="InterPro" id="IPR013777">
    <property type="entry name" value="A-amylase-like"/>
</dbReference>
<evidence type="ECO:0000256" key="3">
    <source>
        <dbReference type="ARBA" id="ARBA00008061"/>
    </source>
</evidence>
<feature type="domain" description="Glycosyl hydrolase family 13 catalytic" evidence="18">
    <location>
        <begin position="20"/>
        <end position="325"/>
    </location>
</feature>
<evidence type="ECO:0000256" key="17">
    <source>
        <dbReference type="PIRSR" id="PIRSR001024-5"/>
    </source>
</evidence>
<feature type="binding site" evidence="15">
    <location>
        <position position="146"/>
    </location>
    <ligand>
        <name>Ca(2+)</name>
        <dbReference type="ChEBI" id="CHEBI:29108"/>
        <label>1</label>
    </ligand>
</feature>
<evidence type="ECO:0000256" key="15">
    <source>
        <dbReference type="PIRSR" id="PIRSR001024-3"/>
    </source>
</evidence>
<evidence type="ECO:0000256" key="16">
    <source>
        <dbReference type="PIRSR" id="PIRSR001024-4"/>
    </source>
</evidence>
<evidence type="ECO:0000256" key="7">
    <source>
        <dbReference type="ARBA" id="ARBA00022801"/>
    </source>
</evidence>
<dbReference type="GO" id="GO:0005509">
    <property type="term" value="F:calcium ion binding"/>
    <property type="evidence" value="ECO:0007669"/>
    <property type="project" value="InterPro"/>
</dbReference>
<feature type="binding site" evidence="17">
    <location>
        <position position="188"/>
    </location>
    <ligand>
        <name>substrate</name>
    </ligand>
</feature>
<accession>A0A9P7W5H4</accession>
<organism evidence="19 20">
    <name type="scientific">Guyanagaster necrorhizus</name>
    <dbReference type="NCBI Taxonomy" id="856835"/>
    <lineage>
        <taxon>Eukaryota</taxon>
        <taxon>Fungi</taxon>
        <taxon>Dikarya</taxon>
        <taxon>Basidiomycota</taxon>
        <taxon>Agaricomycotina</taxon>
        <taxon>Agaricomycetes</taxon>
        <taxon>Agaricomycetidae</taxon>
        <taxon>Agaricales</taxon>
        <taxon>Marasmiineae</taxon>
        <taxon>Physalacriaceae</taxon>
        <taxon>Guyanagaster</taxon>
    </lineage>
</organism>
<evidence type="ECO:0000259" key="18">
    <source>
        <dbReference type="SMART" id="SM00642"/>
    </source>
</evidence>
<dbReference type="OrthoDB" id="204980at2759"/>
<evidence type="ECO:0000256" key="4">
    <source>
        <dbReference type="ARBA" id="ARBA00012595"/>
    </source>
</evidence>
<feature type="active site" description="Proton donor" evidence="13">
    <location>
        <position position="214"/>
    </location>
</feature>
<dbReference type="Pfam" id="PF00128">
    <property type="entry name" value="Alpha-amylase"/>
    <property type="match status" value="1"/>
</dbReference>
<dbReference type="PANTHER" id="PTHR10357">
    <property type="entry name" value="ALPHA-AMYLASE FAMILY MEMBER"/>
    <property type="match status" value="1"/>
</dbReference>
<feature type="binding site" evidence="15">
    <location>
        <position position="100"/>
    </location>
    <ligand>
        <name>Ca(2+)</name>
        <dbReference type="ChEBI" id="CHEBI:29108"/>
        <label>1</label>
    </ligand>
</feature>
<feature type="binding site" evidence="15">
    <location>
        <position position="194"/>
    </location>
    <ligand>
        <name>Ca(2+)</name>
        <dbReference type="ChEBI" id="CHEBI:29108"/>
        <label>1</label>
    </ligand>
</feature>
<feature type="binding site" evidence="15">
    <location>
        <position position="159"/>
    </location>
    <ligand>
        <name>Ca(2+)</name>
        <dbReference type="ChEBI" id="CHEBI:29108"/>
        <label>1</label>
    </ligand>
</feature>
<dbReference type="AlphaFoldDB" id="A0A9P7W5H4"/>
<feature type="binding site" evidence="17">
    <location>
        <position position="282"/>
    </location>
    <ligand>
        <name>substrate</name>
    </ligand>
</feature>
<evidence type="ECO:0000256" key="8">
    <source>
        <dbReference type="ARBA" id="ARBA00022837"/>
    </source>
</evidence>
<comment type="caution">
    <text evidence="19">The sequence shown here is derived from an EMBL/GenBank/DDBJ whole genome shotgun (WGS) entry which is preliminary data.</text>
</comment>
<dbReference type="EC" id="3.2.1.1" evidence="4"/>
<dbReference type="InterPro" id="IPR015340">
    <property type="entry name" value="A_amylase_C_dom"/>
</dbReference>
<evidence type="ECO:0000256" key="10">
    <source>
        <dbReference type="ARBA" id="ARBA00023180"/>
    </source>
</evidence>
<feature type="active site" description="Nucleophile" evidence="13">
    <location>
        <position position="190"/>
    </location>
</feature>
<keyword evidence="11" id="KW-0119">Carbohydrate metabolism</keyword>
<keyword evidence="5 15" id="KW-0479">Metal-binding</keyword>
<evidence type="ECO:0000313" key="19">
    <source>
        <dbReference type="EMBL" id="KAG7452972.1"/>
    </source>
</evidence>
<feature type="binding site" evidence="17">
    <location>
        <position position="62"/>
    </location>
    <ligand>
        <name>substrate</name>
    </ligand>
</feature>
<dbReference type="GeneID" id="66111576"/>
<feature type="binding site" evidence="15">
    <location>
        <position position="214"/>
    </location>
    <ligand>
        <name>Ca(2+)</name>
        <dbReference type="ChEBI" id="CHEBI:29108"/>
        <label>2</label>
    </ligand>
</feature>
<keyword evidence="10" id="KW-0325">Glycoprotein</keyword>
<evidence type="ECO:0000256" key="12">
    <source>
        <dbReference type="ARBA" id="ARBA00023295"/>
    </source>
</evidence>
<dbReference type="InterPro" id="IPR006047">
    <property type="entry name" value="GH13_cat_dom"/>
</dbReference>
<dbReference type="SUPFAM" id="SSF51011">
    <property type="entry name" value="Glycosyl hydrolase domain"/>
    <property type="match status" value="1"/>
</dbReference>
<keyword evidence="20" id="KW-1185">Reference proteome</keyword>
<comment type="cofactor">
    <cofactor evidence="2">
        <name>Ca(2+)</name>
        <dbReference type="ChEBI" id="CHEBI:29108"/>
    </cofactor>
</comment>
<dbReference type="Gene3D" id="2.60.40.1180">
    <property type="entry name" value="Golgi alpha-mannosidase II"/>
    <property type="match status" value="1"/>
</dbReference>
<name>A0A9P7W5H4_9AGAR</name>
<evidence type="ECO:0000256" key="14">
    <source>
        <dbReference type="PIRSR" id="PIRSR001024-2"/>
    </source>
</evidence>
<sequence>MRNSAGAPYNSTSRKLCGSSWMSITEHLDYIPNMGFDAIWISPIVANIDYQTSYGETCHGYWTENISSLNHHFGTPDDLRSLSSVIHARGIYLMVGVVVNRFAGIPSHMGTNISSINDFNLSPFPSSSDFHPLCWIEDYSNQTQAEQCWLGDKILALIDLDTEDPKVVTTMNDWISSLVQDYHINGIRIDTVKHIRKDFWPGFTKAVGVFSIGEVYDKNVSLVKDYTKIIDSVLDYPTFFALIAEFSSIQGNLSALLDVATASQESYKYGTFMTGSFLENHDVPRFQPKTRDLAQGYQGAEDPDNREALWLSGYATANKTLVSHQYLFNSGFLTTPKATQLSKPPLLTLLTNVGQSAIVTWNTTGVLNANQAIVDVLTCSQYVVPSDGTMTMSSSDGSPKVLMPSTVTGQICIHGENVITKKPHRYGNKAPLTTKAKWETFGITLFLMLFGWVL</sequence>
<dbReference type="SMART" id="SM00642">
    <property type="entry name" value="Aamy"/>
    <property type="match status" value="1"/>
</dbReference>
<feature type="binding site" evidence="17">
    <location>
        <position position="306"/>
    </location>
    <ligand>
        <name>substrate</name>
    </ligand>
</feature>
<keyword evidence="6" id="KW-0732">Signal</keyword>
<dbReference type="Proteomes" id="UP000812287">
    <property type="component" value="Unassembled WGS sequence"/>
</dbReference>
<reference evidence="19" key="1">
    <citation type="submission" date="2020-11" db="EMBL/GenBank/DDBJ databases">
        <title>Adaptations for nitrogen fixation in a non-lichenized fungal sporocarp promotes dispersal by wood-feeding termites.</title>
        <authorList>
            <consortium name="DOE Joint Genome Institute"/>
            <person name="Koch R.A."/>
            <person name="Yoon G."/>
            <person name="Arayal U."/>
            <person name="Lail K."/>
            <person name="Amirebrahimi M."/>
            <person name="Labutti K."/>
            <person name="Lipzen A."/>
            <person name="Riley R."/>
            <person name="Barry K."/>
            <person name="Henrissat B."/>
            <person name="Grigoriev I.V."/>
            <person name="Herr J.R."/>
            <person name="Aime M.C."/>
        </authorList>
    </citation>
    <scope>NUCLEOTIDE SEQUENCE</scope>
    <source>
        <strain evidence="19">MCA 3950</strain>
    </source>
</reference>
<dbReference type="InterPro" id="IPR013780">
    <property type="entry name" value="Glyco_hydro_b"/>
</dbReference>
<evidence type="ECO:0000256" key="6">
    <source>
        <dbReference type="ARBA" id="ARBA00022729"/>
    </source>
</evidence>
<evidence type="ECO:0000256" key="13">
    <source>
        <dbReference type="PIRSR" id="PIRSR001024-1"/>
    </source>
</evidence>
<evidence type="ECO:0000256" key="5">
    <source>
        <dbReference type="ARBA" id="ARBA00022723"/>
    </source>
</evidence>
<evidence type="ECO:0000256" key="1">
    <source>
        <dbReference type="ARBA" id="ARBA00000548"/>
    </source>
</evidence>
<dbReference type="PANTHER" id="PTHR10357:SF215">
    <property type="entry name" value="ALPHA-AMYLASE 1"/>
    <property type="match status" value="1"/>
</dbReference>
<evidence type="ECO:0000256" key="2">
    <source>
        <dbReference type="ARBA" id="ARBA00001913"/>
    </source>
</evidence>
<dbReference type="SUPFAM" id="SSF51445">
    <property type="entry name" value="(Trans)glycosidases"/>
    <property type="match status" value="1"/>
</dbReference>
<dbReference type="GO" id="GO:0016052">
    <property type="term" value="P:carbohydrate catabolic process"/>
    <property type="evidence" value="ECO:0007669"/>
    <property type="project" value="InterPro"/>
</dbReference>
<evidence type="ECO:0000256" key="11">
    <source>
        <dbReference type="ARBA" id="ARBA00023277"/>
    </source>
</evidence>
<dbReference type="RefSeq" id="XP_043046472.1">
    <property type="nucleotide sequence ID" value="XM_043189279.1"/>
</dbReference>
<dbReference type="Pfam" id="PF09260">
    <property type="entry name" value="A_amylase_dom_C"/>
    <property type="match status" value="1"/>
</dbReference>